<dbReference type="AlphaFoldDB" id="A0A2S4M7N5"/>
<evidence type="ECO:0000313" key="4">
    <source>
        <dbReference type="Proteomes" id="UP000237381"/>
    </source>
</evidence>
<keyword evidence="4" id="KW-1185">Reference proteome</keyword>
<dbReference type="RefSeq" id="WP_103705363.1">
    <property type="nucleotide sequence ID" value="NZ_PQGA01000008.1"/>
</dbReference>
<dbReference type="EC" id="4.3.2.7" evidence="1"/>
<comment type="caution">
    <text evidence="3">The sequence shown here is derived from an EMBL/GenBank/DDBJ whole genome shotgun (WGS) entry which is preliminary data.</text>
</comment>
<protein>
    <recommendedName>
        <fullName evidence="1">glutathione-specific gamma-glutamylcyclotransferase</fullName>
        <ecNumber evidence="1">4.3.2.7</ecNumber>
    </recommendedName>
</protein>
<dbReference type="GO" id="GO:0061928">
    <property type="term" value="F:glutathione specific gamma-glutamylcyclotransferase activity"/>
    <property type="evidence" value="ECO:0007669"/>
    <property type="project" value="UniProtKB-EC"/>
</dbReference>
<name>A0A2S4M7N5_9BURK</name>
<dbReference type="EMBL" id="PQGA01000008">
    <property type="protein sequence ID" value="POR50681.1"/>
    <property type="molecule type" value="Genomic_DNA"/>
</dbReference>
<dbReference type="CDD" id="cd06661">
    <property type="entry name" value="GGCT_like"/>
    <property type="match status" value="1"/>
</dbReference>
<dbReference type="OrthoDB" id="9795692at2"/>
<sequence>MLTKDAIDSGSYLQHFESIAGLWTLEQIDASLRHTLRAKPSPVEHVWIFAYGSLMWNPMIEFEACRVATLAGWQRSFCLNMTIGRATSAEPGRMLALCPEGTTHGLAFQLQTATLNEELRRVWIREMALGSYRPIWAPVQLENGAATPAIVFVADESSAQFRTDATVDTVAPLIGSASGKFGTNTEYLFKLHATLTTWRLTDAYIESIVAAMPDDVQRTIEMPASRLVCLNEK</sequence>
<dbReference type="InterPro" id="IPR036568">
    <property type="entry name" value="GGCT-like_sf"/>
</dbReference>
<organism evidence="3 4">
    <name type="scientific">Paraburkholderia eburnea</name>
    <dbReference type="NCBI Taxonomy" id="1189126"/>
    <lineage>
        <taxon>Bacteria</taxon>
        <taxon>Pseudomonadati</taxon>
        <taxon>Pseudomonadota</taxon>
        <taxon>Betaproteobacteria</taxon>
        <taxon>Burkholderiales</taxon>
        <taxon>Burkholderiaceae</taxon>
        <taxon>Paraburkholderia</taxon>
    </lineage>
</organism>
<accession>A0A2S4M7N5</accession>
<evidence type="ECO:0000313" key="3">
    <source>
        <dbReference type="EMBL" id="POR50681.1"/>
    </source>
</evidence>
<dbReference type="Pfam" id="PF04752">
    <property type="entry name" value="ChaC"/>
    <property type="match status" value="1"/>
</dbReference>
<dbReference type="Gene3D" id="3.10.490.10">
    <property type="entry name" value="Gamma-glutamyl cyclotransferase-like"/>
    <property type="match status" value="1"/>
</dbReference>
<dbReference type="InterPro" id="IPR013024">
    <property type="entry name" value="GGCT-like"/>
</dbReference>
<evidence type="ECO:0000256" key="2">
    <source>
        <dbReference type="ARBA" id="ARBA00023239"/>
    </source>
</evidence>
<dbReference type="PANTHER" id="PTHR12192:SF2">
    <property type="entry name" value="GLUTATHIONE-SPECIFIC GAMMA-GLUTAMYLCYCLOTRANSFERASE 2"/>
    <property type="match status" value="1"/>
</dbReference>
<dbReference type="SUPFAM" id="SSF110857">
    <property type="entry name" value="Gamma-glutamyl cyclotransferase-like"/>
    <property type="match status" value="1"/>
</dbReference>
<dbReference type="Proteomes" id="UP000237381">
    <property type="component" value="Unassembled WGS sequence"/>
</dbReference>
<gene>
    <name evidence="3" type="ORF">B0G62_108173</name>
</gene>
<dbReference type="GO" id="GO:0006751">
    <property type="term" value="P:glutathione catabolic process"/>
    <property type="evidence" value="ECO:0007669"/>
    <property type="project" value="InterPro"/>
</dbReference>
<evidence type="ECO:0000256" key="1">
    <source>
        <dbReference type="ARBA" id="ARBA00012344"/>
    </source>
</evidence>
<keyword evidence="2" id="KW-0456">Lyase</keyword>
<dbReference type="InterPro" id="IPR006840">
    <property type="entry name" value="ChaC"/>
</dbReference>
<reference evidence="3 4" key="1">
    <citation type="submission" date="2018-01" db="EMBL/GenBank/DDBJ databases">
        <title>Genomic Encyclopedia of Type Strains, Phase III (KMG-III): the genomes of soil and plant-associated and newly described type strains.</title>
        <authorList>
            <person name="Whitman W."/>
        </authorList>
    </citation>
    <scope>NUCLEOTIDE SEQUENCE [LARGE SCALE GENOMIC DNA]</scope>
    <source>
        <strain evidence="3 4">JCM 18070</strain>
    </source>
</reference>
<proteinExistence type="predicted"/>
<dbReference type="GO" id="GO:0005737">
    <property type="term" value="C:cytoplasm"/>
    <property type="evidence" value="ECO:0007669"/>
    <property type="project" value="TreeGrafter"/>
</dbReference>
<dbReference type="PANTHER" id="PTHR12192">
    <property type="entry name" value="CATION TRANSPORT PROTEIN CHAC-RELATED"/>
    <property type="match status" value="1"/>
</dbReference>